<dbReference type="FunFam" id="3.10.20.90:FF:000047">
    <property type="entry name" value="Auxin response factor"/>
    <property type="match status" value="1"/>
</dbReference>
<dbReference type="AlphaFoldDB" id="A0A2G5D505"/>
<dbReference type="InterPro" id="IPR003340">
    <property type="entry name" value="B3_DNA-bd"/>
</dbReference>
<gene>
    <name evidence="12" type="ORF">AQUCO_02700067v1</name>
</gene>
<evidence type="ECO:0000313" key="12">
    <source>
        <dbReference type="EMBL" id="PIA38595.1"/>
    </source>
</evidence>
<dbReference type="GO" id="GO:0006355">
    <property type="term" value="P:regulation of DNA-templated transcription"/>
    <property type="evidence" value="ECO:0007669"/>
    <property type="project" value="InterPro"/>
</dbReference>
<dbReference type="PANTHER" id="PTHR31384">
    <property type="entry name" value="AUXIN RESPONSE FACTOR 4-RELATED"/>
    <property type="match status" value="1"/>
</dbReference>
<feature type="domain" description="TF-B3" evidence="10">
    <location>
        <begin position="172"/>
        <end position="274"/>
    </location>
</feature>
<dbReference type="PROSITE" id="PS51745">
    <property type="entry name" value="PB1"/>
    <property type="match status" value="1"/>
</dbReference>
<dbReference type="Pfam" id="PF02362">
    <property type="entry name" value="B3"/>
    <property type="match status" value="1"/>
</dbReference>
<evidence type="ECO:0000256" key="2">
    <source>
        <dbReference type="ARBA" id="ARBA00007853"/>
    </source>
</evidence>
<dbReference type="SUPFAM" id="SSF101936">
    <property type="entry name" value="DNA-binding pseudobarrel domain"/>
    <property type="match status" value="1"/>
</dbReference>
<sequence>MEIDLNQVLKEGERVGYCYGDCDKSGGGGGSGSGWCSLSSSSSCCSSTSSDSSMSSSIYFELWHACAGPLTSLPKKGSVVVYFPQGHLEQAASTSSFPCFEMPTFGLQAHIFCRVVNVQLLANKENDEVYTQVTLFPQPECGERKLDDNGHEDAGLEEEGTEGSASKTPHMFCKTLTASDTSTHGGFSVPRRAAEDCFPPLDYKQQRPSQELIAKDLHGVEWRFRHIYRGQPRRHLLTTGWSIFVSQKNLTSGDAVLFLRGEDGELRLGIRRTGRPRNSLPNSILSSQNVHLNILSPVANAISTKSMFHIFYSPRASPAEFVIPYQKFAKSITHPLSIGMRFKMRFEKEDTAERRCSGVVTGIGDVDPYRWPDSKWRCLKVRWDEDVLSDNLERVSPWEIEPSISLPGLSAPFVPRLKKPRRNMPPNSPNNPLAGGESLDFDESVRYSKVLQGQEKVDLRLPLCNGGGGVEINHPLDFQMHRSMHRTLATTGSMETKVCNPSQVEHNTCTGFTDSTRSQKVLQGQEIFNLKSLHRGSEFNNTSWNKDDHGFNMFNMYQRPSPNFYALAANDVGNIYMTYNNKYKMNCDPMVQPVMSDFQRENIHSIISSTQRSTPGITRDHLCNPSTNLLVKEQKPTESLSAPATDVNNYKDEETNPLKPSCKLFGISLTADISIPNSQSSSKRSCTKVHKQGNLVGRAVDLSKMNGYDDFLSELERLFNMEGLLRNPDKGWQVVYTDSDNDMVVVGDDPWHEFCDIVSKIHIYTQEEVEKMTTGMINDTQSCLEEAPAIMDVSKSCPEVPPDSSSTVLRI</sequence>
<comment type="function">
    <text evidence="8">Auxin response factors (ARFs) are transcriptional factors that bind specifically to the DNA sequence 5'-TGTCTC-3' found in the auxin-responsive promoter elements (AuxREs).</text>
</comment>
<evidence type="ECO:0000256" key="6">
    <source>
        <dbReference type="ARBA" id="ARBA00023242"/>
    </source>
</evidence>
<organism evidence="12 13">
    <name type="scientific">Aquilegia coerulea</name>
    <name type="common">Rocky mountain columbine</name>
    <dbReference type="NCBI Taxonomy" id="218851"/>
    <lineage>
        <taxon>Eukaryota</taxon>
        <taxon>Viridiplantae</taxon>
        <taxon>Streptophyta</taxon>
        <taxon>Embryophyta</taxon>
        <taxon>Tracheophyta</taxon>
        <taxon>Spermatophyta</taxon>
        <taxon>Magnoliopsida</taxon>
        <taxon>Ranunculales</taxon>
        <taxon>Ranunculaceae</taxon>
        <taxon>Thalictroideae</taxon>
        <taxon>Aquilegia</taxon>
    </lineage>
</organism>
<evidence type="ECO:0000259" key="11">
    <source>
        <dbReference type="PROSITE" id="PS51745"/>
    </source>
</evidence>
<evidence type="ECO:0000256" key="4">
    <source>
        <dbReference type="ARBA" id="ARBA00023125"/>
    </source>
</evidence>
<accession>A0A2G5D505</accession>
<dbReference type="InParanoid" id="A0A2G5D505"/>
<evidence type="ECO:0000256" key="8">
    <source>
        <dbReference type="RuleBase" id="RU004561"/>
    </source>
</evidence>
<feature type="compositionally biased region" description="Basic and acidic residues" evidence="9">
    <location>
        <begin position="141"/>
        <end position="154"/>
    </location>
</feature>
<feature type="region of interest" description="Disordered" evidence="9">
    <location>
        <begin position="141"/>
        <end position="168"/>
    </location>
</feature>
<keyword evidence="4 8" id="KW-0238">DNA-binding</keyword>
<reference evidence="12 13" key="1">
    <citation type="submission" date="2017-09" db="EMBL/GenBank/DDBJ databases">
        <title>WGS assembly of Aquilegia coerulea Goldsmith.</title>
        <authorList>
            <person name="Hodges S."/>
            <person name="Kramer E."/>
            <person name="Nordborg M."/>
            <person name="Tomkins J."/>
            <person name="Borevitz J."/>
            <person name="Derieg N."/>
            <person name="Yan J."/>
            <person name="Mihaltcheva S."/>
            <person name="Hayes R.D."/>
            <person name="Rokhsar D."/>
        </authorList>
    </citation>
    <scope>NUCLEOTIDE SEQUENCE [LARGE SCALE GENOMIC DNA]</scope>
    <source>
        <strain evidence="13">cv. Goldsmith</strain>
    </source>
</reference>
<dbReference type="GO" id="GO:0009734">
    <property type="term" value="P:auxin-activated signaling pathway"/>
    <property type="evidence" value="ECO:0007669"/>
    <property type="project" value="UniProtKB-KW"/>
</dbReference>
<dbReference type="Pfam" id="PF06507">
    <property type="entry name" value="ARF_AD"/>
    <property type="match status" value="1"/>
</dbReference>
<evidence type="ECO:0000256" key="1">
    <source>
        <dbReference type="ARBA" id="ARBA00004123"/>
    </source>
</evidence>
<evidence type="ECO:0000256" key="5">
    <source>
        <dbReference type="ARBA" id="ARBA00023163"/>
    </source>
</evidence>
<proteinExistence type="inferred from homology"/>
<comment type="subunit">
    <text evidence="8">Homodimers and heterodimers.</text>
</comment>
<feature type="domain" description="PB1" evidence="11">
    <location>
        <begin position="684"/>
        <end position="768"/>
    </location>
</feature>
<dbReference type="InterPro" id="IPR015300">
    <property type="entry name" value="DNA-bd_pseudobarrel_sf"/>
</dbReference>
<dbReference type="GO" id="GO:0003677">
    <property type="term" value="F:DNA binding"/>
    <property type="evidence" value="ECO:0007669"/>
    <property type="project" value="UniProtKB-KW"/>
</dbReference>
<dbReference type="FunFam" id="2.40.330.10:FF:000001">
    <property type="entry name" value="Auxin response factor"/>
    <property type="match status" value="1"/>
</dbReference>
<evidence type="ECO:0000256" key="9">
    <source>
        <dbReference type="SAM" id="MobiDB-lite"/>
    </source>
</evidence>
<comment type="subcellular location">
    <subcellularLocation>
        <location evidence="1 8">Nucleus</location>
    </subcellularLocation>
</comment>
<feature type="region of interest" description="Disordered" evidence="9">
    <location>
        <begin position="418"/>
        <end position="437"/>
    </location>
</feature>
<dbReference type="CDD" id="cd10017">
    <property type="entry name" value="B3_DNA"/>
    <property type="match status" value="1"/>
</dbReference>
<dbReference type="Gene3D" id="2.30.30.1040">
    <property type="match status" value="1"/>
</dbReference>
<comment type="similarity">
    <text evidence="2 8">Belongs to the ARF family.</text>
</comment>
<dbReference type="InterPro" id="IPR010525">
    <property type="entry name" value="ARF_dom"/>
</dbReference>
<keyword evidence="7 8" id="KW-0927">Auxin signaling pathway</keyword>
<dbReference type="SMART" id="SM01019">
    <property type="entry name" value="B3"/>
    <property type="match status" value="1"/>
</dbReference>
<dbReference type="STRING" id="218851.A0A2G5D505"/>
<dbReference type="SUPFAM" id="SSF54277">
    <property type="entry name" value="CAD &amp; PB1 domains"/>
    <property type="match status" value="1"/>
</dbReference>
<dbReference type="PANTHER" id="PTHR31384:SF102">
    <property type="entry name" value="AUXIN RESPONSE FACTOR 4"/>
    <property type="match status" value="1"/>
</dbReference>
<dbReference type="Proteomes" id="UP000230069">
    <property type="component" value="Unassembled WGS sequence"/>
</dbReference>
<keyword evidence="13" id="KW-1185">Reference proteome</keyword>
<dbReference type="GO" id="GO:0005634">
    <property type="term" value="C:nucleus"/>
    <property type="evidence" value="ECO:0007669"/>
    <property type="project" value="UniProtKB-SubCell"/>
</dbReference>
<dbReference type="OrthoDB" id="1912783at2759"/>
<dbReference type="InterPro" id="IPR053793">
    <property type="entry name" value="PB1-like"/>
</dbReference>
<dbReference type="FunCoup" id="A0A2G5D505">
    <property type="interactions" value="548"/>
</dbReference>
<evidence type="ECO:0000313" key="13">
    <source>
        <dbReference type="Proteomes" id="UP000230069"/>
    </source>
</evidence>
<keyword evidence="3 8" id="KW-0805">Transcription regulation</keyword>
<evidence type="ECO:0000256" key="7">
    <source>
        <dbReference type="ARBA" id="ARBA00023294"/>
    </source>
</evidence>
<keyword evidence="5 8" id="KW-0804">Transcription</keyword>
<name>A0A2G5D505_AQUCA</name>
<dbReference type="EMBL" id="KZ305044">
    <property type="protein sequence ID" value="PIA38595.1"/>
    <property type="molecule type" value="Genomic_DNA"/>
</dbReference>
<dbReference type="InterPro" id="IPR044835">
    <property type="entry name" value="ARF_plant"/>
</dbReference>
<dbReference type="PROSITE" id="PS50863">
    <property type="entry name" value="B3"/>
    <property type="match status" value="1"/>
</dbReference>
<dbReference type="FunFam" id="2.30.30.1040:FF:000001">
    <property type="entry name" value="Auxin response factor"/>
    <property type="match status" value="1"/>
</dbReference>
<evidence type="ECO:0000256" key="3">
    <source>
        <dbReference type="ARBA" id="ARBA00023015"/>
    </source>
</evidence>
<keyword evidence="6 8" id="KW-0539">Nucleus</keyword>
<dbReference type="Gene3D" id="2.40.330.10">
    <property type="entry name" value="DNA-binding pseudobarrel domain"/>
    <property type="match status" value="1"/>
</dbReference>
<dbReference type="Gene3D" id="3.10.20.90">
    <property type="entry name" value="Phosphatidylinositol 3-kinase Catalytic Subunit, Chain A, domain 1"/>
    <property type="match status" value="1"/>
</dbReference>
<evidence type="ECO:0000259" key="10">
    <source>
        <dbReference type="PROSITE" id="PS50863"/>
    </source>
</evidence>
<protein>
    <recommendedName>
        <fullName evidence="8">Auxin response factor</fullName>
    </recommendedName>
</protein>